<dbReference type="Proteomes" id="UP000288429">
    <property type="component" value="Unassembled WGS sequence"/>
</dbReference>
<comment type="caution">
    <text evidence="1">The sequence shown here is derived from an EMBL/GenBank/DDBJ whole genome shotgun (WGS) entry which is preliminary data.</text>
</comment>
<gene>
    <name evidence="1" type="ORF">CDV31_013846</name>
</gene>
<evidence type="ECO:0000313" key="1">
    <source>
        <dbReference type="EMBL" id="RSL95488.1"/>
    </source>
</evidence>
<name>A0A428T0D4_9HYPO</name>
<protein>
    <submittedName>
        <fullName evidence="1">Uncharacterized protein</fullName>
    </submittedName>
</protein>
<keyword evidence="2" id="KW-1185">Reference proteome</keyword>
<proteinExistence type="predicted"/>
<organism evidence="1 2">
    <name type="scientific">Fusarium ambrosium</name>
    <dbReference type="NCBI Taxonomy" id="131363"/>
    <lineage>
        <taxon>Eukaryota</taxon>
        <taxon>Fungi</taxon>
        <taxon>Dikarya</taxon>
        <taxon>Ascomycota</taxon>
        <taxon>Pezizomycotina</taxon>
        <taxon>Sordariomycetes</taxon>
        <taxon>Hypocreomycetidae</taxon>
        <taxon>Hypocreales</taxon>
        <taxon>Nectriaceae</taxon>
        <taxon>Fusarium</taxon>
        <taxon>Fusarium solani species complex</taxon>
    </lineage>
</organism>
<reference evidence="1 2" key="1">
    <citation type="submission" date="2017-06" db="EMBL/GenBank/DDBJ databases">
        <title>Cmopartive genomic analysis of Ambrosia Fusariam Clade fungi.</title>
        <authorList>
            <person name="Stajich J.E."/>
            <person name="Carrillo J."/>
            <person name="Kijimoto T."/>
            <person name="Eskalen A."/>
            <person name="O'Donnell K."/>
            <person name="Kasson M."/>
        </authorList>
    </citation>
    <scope>NUCLEOTIDE SEQUENCE [LARGE SCALE GENOMIC DNA]</scope>
    <source>
        <strain evidence="1 2">NRRL 20438</strain>
    </source>
</reference>
<dbReference type="EMBL" id="NIZV01000296">
    <property type="protein sequence ID" value="RSL95488.1"/>
    <property type="molecule type" value="Genomic_DNA"/>
</dbReference>
<dbReference type="AlphaFoldDB" id="A0A428T0D4"/>
<evidence type="ECO:0000313" key="2">
    <source>
        <dbReference type="Proteomes" id="UP000288429"/>
    </source>
</evidence>
<sequence length="92" mass="9747">MSQLEPPLSADLAAAMAPVMPTLLPTTSGVGNGFNAADMQDFSLAPGWDLEGMGMGTGSQGMWEDGMRIFLDEPWFNDVFQGLPGSGNIFSF</sequence>
<accession>A0A428T0D4</accession>